<evidence type="ECO:0000259" key="21">
    <source>
        <dbReference type="PROSITE" id="PS50113"/>
    </source>
</evidence>
<dbReference type="Pfam" id="PF00672">
    <property type="entry name" value="HAMP"/>
    <property type="match status" value="1"/>
</dbReference>
<dbReference type="SMART" id="SM00387">
    <property type="entry name" value="HATPase_c"/>
    <property type="match status" value="1"/>
</dbReference>
<dbReference type="SMART" id="SM00091">
    <property type="entry name" value="PAS"/>
    <property type="match status" value="1"/>
</dbReference>
<dbReference type="GO" id="GO:0000155">
    <property type="term" value="F:phosphorelay sensor kinase activity"/>
    <property type="evidence" value="ECO:0007669"/>
    <property type="project" value="InterPro"/>
</dbReference>
<feature type="domain" description="Histidine kinase" evidence="19">
    <location>
        <begin position="230"/>
        <end position="448"/>
    </location>
</feature>
<dbReference type="PROSITE" id="PS50112">
    <property type="entry name" value="PAS"/>
    <property type="match status" value="1"/>
</dbReference>
<feature type="domain" description="HAMP" evidence="22">
    <location>
        <begin position="50"/>
        <end position="102"/>
    </location>
</feature>
<dbReference type="CDD" id="cd00130">
    <property type="entry name" value="PAS"/>
    <property type="match status" value="1"/>
</dbReference>
<evidence type="ECO:0000256" key="12">
    <source>
        <dbReference type="ARBA" id="ARBA00022777"/>
    </source>
</evidence>
<evidence type="ECO:0000259" key="20">
    <source>
        <dbReference type="PROSITE" id="PS50112"/>
    </source>
</evidence>
<evidence type="ECO:0000256" key="16">
    <source>
        <dbReference type="ARBA" id="ARBA00023136"/>
    </source>
</evidence>
<dbReference type="Pfam" id="PF00989">
    <property type="entry name" value="PAS"/>
    <property type="match status" value="1"/>
</dbReference>
<keyword evidence="9" id="KW-0808">Transferase</keyword>
<keyword evidence="13" id="KW-0067">ATP-binding</keyword>
<dbReference type="GO" id="GO:0005524">
    <property type="term" value="F:ATP binding"/>
    <property type="evidence" value="ECO:0007669"/>
    <property type="project" value="UniProtKB-KW"/>
</dbReference>
<evidence type="ECO:0000256" key="1">
    <source>
        <dbReference type="ARBA" id="ARBA00000085"/>
    </source>
</evidence>
<dbReference type="PRINTS" id="PR00344">
    <property type="entry name" value="BCTRLSENSOR"/>
</dbReference>
<evidence type="ECO:0000256" key="9">
    <source>
        <dbReference type="ARBA" id="ARBA00022679"/>
    </source>
</evidence>
<protein>
    <recommendedName>
        <fullName evidence="4">Phosphate regulon sensor protein PhoR</fullName>
        <ecNumber evidence="3">2.7.13.3</ecNumber>
    </recommendedName>
</protein>
<evidence type="ECO:0000259" key="19">
    <source>
        <dbReference type="PROSITE" id="PS50109"/>
    </source>
</evidence>
<dbReference type="Proteomes" id="UP000266287">
    <property type="component" value="Unassembled WGS sequence"/>
</dbReference>
<evidence type="ECO:0000256" key="17">
    <source>
        <dbReference type="ARBA" id="ARBA00025207"/>
    </source>
</evidence>
<dbReference type="EC" id="2.7.13.3" evidence="3"/>
<dbReference type="InterPro" id="IPR003594">
    <property type="entry name" value="HATPase_dom"/>
</dbReference>
<keyword evidence="16 18" id="KW-0472">Membrane</keyword>
<keyword evidence="5" id="KW-0813">Transport</keyword>
<evidence type="ECO:0000256" key="13">
    <source>
        <dbReference type="ARBA" id="ARBA00022840"/>
    </source>
</evidence>
<dbReference type="InterPro" id="IPR035965">
    <property type="entry name" value="PAS-like_dom_sf"/>
</dbReference>
<evidence type="ECO:0000256" key="15">
    <source>
        <dbReference type="ARBA" id="ARBA00023012"/>
    </source>
</evidence>
<keyword evidence="15" id="KW-0902">Two-component regulatory system</keyword>
<dbReference type="SUPFAM" id="SSF158472">
    <property type="entry name" value="HAMP domain-like"/>
    <property type="match status" value="1"/>
</dbReference>
<evidence type="ECO:0000313" key="23">
    <source>
        <dbReference type="EMBL" id="RIH99706.1"/>
    </source>
</evidence>
<dbReference type="GO" id="GO:0006355">
    <property type="term" value="P:regulation of DNA-templated transcription"/>
    <property type="evidence" value="ECO:0007669"/>
    <property type="project" value="InterPro"/>
</dbReference>
<feature type="domain" description="PAC" evidence="21">
    <location>
        <begin position="177"/>
        <end position="226"/>
    </location>
</feature>
<dbReference type="InterPro" id="IPR004358">
    <property type="entry name" value="Sig_transdc_His_kin-like_C"/>
</dbReference>
<dbReference type="PROSITE" id="PS50109">
    <property type="entry name" value="HIS_KIN"/>
    <property type="match status" value="1"/>
</dbReference>
<evidence type="ECO:0000256" key="11">
    <source>
        <dbReference type="ARBA" id="ARBA00022741"/>
    </source>
</evidence>
<keyword evidence="8" id="KW-0592">Phosphate transport</keyword>
<dbReference type="InterPro" id="IPR013767">
    <property type="entry name" value="PAS_fold"/>
</dbReference>
<reference evidence="23 24" key="1">
    <citation type="submission" date="2018-08" db="EMBL/GenBank/DDBJ databases">
        <title>Draft genome of candidate division NPL-UPA2 bacterium Unc8 that adapted to ultra-basic serpentinizing groundwater.</title>
        <authorList>
            <person name="Ishii S."/>
            <person name="Suzuki S."/>
            <person name="Nealson K.H."/>
        </authorList>
    </citation>
    <scope>NUCLEOTIDE SEQUENCE [LARGE SCALE GENOMIC DNA]</scope>
    <source>
        <strain evidence="23">Unc8</strain>
    </source>
</reference>
<dbReference type="EMBL" id="NDHY01000014">
    <property type="protein sequence ID" value="RIH99706.1"/>
    <property type="molecule type" value="Genomic_DNA"/>
</dbReference>
<dbReference type="FunFam" id="3.30.565.10:FF:000006">
    <property type="entry name" value="Sensor histidine kinase WalK"/>
    <property type="match status" value="1"/>
</dbReference>
<gene>
    <name evidence="23" type="primary">phoR</name>
    <name evidence="23" type="ORF">B9J77_04775</name>
</gene>
<comment type="subcellular location">
    <subcellularLocation>
        <location evidence="2">Cell membrane</location>
    </subcellularLocation>
</comment>
<dbReference type="InterPro" id="IPR000700">
    <property type="entry name" value="PAS-assoc_C"/>
</dbReference>
<dbReference type="CDD" id="cd00075">
    <property type="entry name" value="HATPase"/>
    <property type="match status" value="1"/>
</dbReference>
<dbReference type="SMART" id="SM00304">
    <property type="entry name" value="HAMP"/>
    <property type="match status" value="1"/>
</dbReference>
<comment type="caution">
    <text evidence="23">The sequence shown here is derived from an EMBL/GenBank/DDBJ whole genome shotgun (WGS) entry which is preliminary data.</text>
</comment>
<dbReference type="FunFam" id="1.10.287.130:FF:000001">
    <property type="entry name" value="Two-component sensor histidine kinase"/>
    <property type="match status" value="1"/>
</dbReference>
<dbReference type="InterPro" id="IPR014310">
    <property type="entry name" value="Sig_transdc_His_kinase_PhoR"/>
</dbReference>
<dbReference type="Gene3D" id="6.10.340.10">
    <property type="match status" value="1"/>
</dbReference>
<keyword evidence="6" id="KW-1003">Cell membrane</keyword>
<dbReference type="SMART" id="SM00388">
    <property type="entry name" value="HisKA"/>
    <property type="match status" value="1"/>
</dbReference>
<evidence type="ECO:0000256" key="14">
    <source>
        <dbReference type="ARBA" id="ARBA00022989"/>
    </source>
</evidence>
<evidence type="ECO:0000256" key="4">
    <source>
        <dbReference type="ARBA" id="ARBA00019665"/>
    </source>
</evidence>
<evidence type="ECO:0000256" key="3">
    <source>
        <dbReference type="ARBA" id="ARBA00012438"/>
    </source>
</evidence>
<evidence type="ECO:0000256" key="18">
    <source>
        <dbReference type="SAM" id="Phobius"/>
    </source>
</evidence>
<keyword evidence="7" id="KW-0597">Phosphoprotein</keyword>
<evidence type="ECO:0000313" key="24">
    <source>
        <dbReference type="Proteomes" id="UP000266287"/>
    </source>
</evidence>
<keyword evidence="12 23" id="KW-0418">Kinase</keyword>
<dbReference type="Pfam" id="PF02518">
    <property type="entry name" value="HATPase_c"/>
    <property type="match status" value="1"/>
</dbReference>
<evidence type="ECO:0000256" key="2">
    <source>
        <dbReference type="ARBA" id="ARBA00004236"/>
    </source>
</evidence>
<dbReference type="InterPro" id="IPR000014">
    <property type="entry name" value="PAS"/>
</dbReference>
<evidence type="ECO:0000256" key="6">
    <source>
        <dbReference type="ARBA" id="ARBA00022475"/>
    </source>
</evidence>
<comment type="function">
    <text evidence="17">Member of the two-component regulatory system PhoR/PhoB involved in the phosphate regulon genes expression. PhoR may function as a membrane-associated protein kinase that phosphorylates PhoB in response to environmental signals.</text>
</comment>
<dbReference type="SUPFAM" id="SSF47384">
    <property type="entry name" value="Homodimeric domain of signal transducing histidine kinase"/>
    <property type="match status" value="1"/>
</dbReference>
<name>A0A399FUU5_UNCN2</name>
<keyword evidence="14 18" id="KW-1133">Transmembrane helix</keyword>
<dbReference type="GO" id="GO:0005886">
    <property type="term" value="C:plasma membrane"/>
    <property type="evidence" value="ECO:0007669"/>
    <property type="project" value="UniProtKB-SubCell"/>
</dbReference>
<dbReference type="Gene3D" id="1.10.287.130">
    <property type="match status" value="1"/>
</dbReference>
<dbReference type="NCBIfam" id="NF046044">
    <property type="entry name" value="PnpS"/>
    <property type="match status" value="1"/>
</dbReference>
<dbReference type="InterPro" id="IPR005467">
    <property type="entry name" value="His_kinase_dom"/>
</dbReference>
<dbReference type="PANTHER" id="PTHR45453:SF1">
    <property type="entry name" value="PHOSPHATE REGULON SENSOR PROTEIN PHOR"/>
    <property type="match status" value="1"/>
</dbReference>
<dbReference type="Pfam" id="PF00512">
    <property type="entry name" value="HisKA"/>
    <property type="match status" value="1"/>
</dbReference>
<keyword evidence="10 18" id="KW-0812">Transmembrane</keyword>
<dbReference type="InterPro" id="IPR003660">
    <property type="entry name" value="HAMP_dom"/>
</dbReference>
<keyword evidence="11" id="KW-0547">Nucleotide-binding</keyword>
<feature type="transmembrane region" description="Helical" evidence="18">
    <location>
        <begin position="7"/>
        <end position="27"/>
    </location>
</feature>
<dbReference type="SUPFAM" id="SSF55874">
    <property type="entry name" value="ATPase domain of HSP90 chaperone/DNA topoisomerase II/histidine kinase"/>
    <property type="match status" value="1"/>
</dbReference>
<evidence type="ECO:0000256" key="5">
    <source>
        <dbReference type="ARBA" id="ARBA00022448"/>
    </source>
</evidence>
<evidence type="ECO:0000256" key="10">
    <source>
        <dbReference type="ARBA" id="ARBA00022692"/>
    </source>
</evidence>
<dbReference type="NCBIfam" id="TIGR02966">
    <property type="entry name" value="phoR_proteo"/>
    <property type="match status" value="1"/>
</dbReference>
<dbReference type="GO" id="GO:0004721">
    <property type="term" value="F:phosphoprotein phosphatase activity"/>
    <property type="evidence" value="ECO:0007669"/>
    <property type="project" value="TreeGrafter"/>
</dbReference>
<evidence type="ECO:0000256" key="7">
    <source>
        <dbReference type="ARBA" id="ARBA00022553"/>
    </source>
</evidence>
<organism evidence="23 24">
    <name type="scientific">candidate division NPL-UPA2 bacterium Unc8</name>
    <dbReference type="NCBI Taxonomy" id="1980939"/>
    <lineage>
        <taxon>Bacteria</taxon>
    </lineage>
</organism>
<dbReference type="CDD" id="cd06225">
    <property type="entry name" value="HAMP"/>
    <property type="match status" value="1"/>
</dbReference>
<dbReference type="InterPro" id="IPR036097">
    <property type="entry name" value="HisK_dim/P_sf"/>
</dbReference>
<comment type="catalytic activity">
    <reaction evidence="1">
        <text>ATP + protein L-histidine = ADP + protein N-phospho-L-histidine.</text>
        <dbReference type="EC" id="2.7.13.3"/>
    </reaction>
</comment>
<proteinExistence type="predicted"/>
<dbReference type="InterPro" id="IPR003661">
    <property type="entry name" value="HisK_dim/P_dom"/>
</dbReference>
<evidence type="ECO:0000259" key="22">
    <source>
        <dbReference type="PROSITE" id="PS50885"/>
    </source>
</evidence>
<dbReference type="Gene3D" id="3.30.450.20">
    <property type="entry name" value="PAS domain"/>
    <property type="match status" value="1"/>
</dbReference>
<dbReference type="PROSITE" id="PS50113">
    <property type="entry name" value="PAC"/>
    <property type="match status" value="1"/>
</dbReference>
<dbReference type="InterPro" id="IPR050351">
    <property type="entry name" value="BphY/WalK/GraS-like"/>
</dbReference>
<dbReference type="CDD" id="cd00082">
    <property type="entry name" value="HisKA"/>
    <property type="match status" value="1"/>
</dbReference>
<dbReference type="InterPro" id="IPR036890">
    <property type="entry name" value="HATPase_C_sf"/>
</dbReference>
<dbReference type="GO" id="GO:0016036">
    <property type="term" value="P:cellular response to phosphate starvation"/>
    <property type="evidence" value="ECO:0007669"/>
    <property type="project" value="TreeGrafter"/>
</dbReference>
<dbReference type="GO" id="GO:0006817">
    <property type="term" value="P:phosphate ion transport"/>
    <property type="evidence" value="ECO:0007669"/>
    <property type="project" value="UniProtKB-KW"/>
</dbReference>
<dbReference type="PANTHER" id="PTHR45453">
    <property type="entry name" value="PHOSPHATE REGULON SENSOR PROTEIN PHOR"/>
    <property type="match status" value="1"/>
</dbReference>
<evidence type="ECO:0000256" key="8">
    <source>
        <dbReference type="ARBA" id="ARBA00022592"/>
    </source>
</evidence>
<feature type="domain" description="PAS" evidence="20">
    <location>
        <begin position="107"/>
        <end position="152"/>
    </location>
</feature>
<dbReference type="NCBIfam" id="TIGR00229">
    <property type="entry name" value="sensory_box"/>
    <property type="match status" value="1"/>
</dbReference>
<dbReference type="SUPFAM" id="SSF55785">
    <property type="entry name" value="PYP-like sensor domain (PAS domain)"/>
    <property type="match status" value="1"/>
</dbReference>
<dbReference type="Gene3D" id="3.30.565.10">
    <property type="entry name" value="Histidine kinase-like ATPase, C-terminal domain"/>
    <property type="match status" value="1"/>
</dbReference>
<dbReference type="AlphaFoldDB" id="A0A399FUU5"/>
<accession>A0A399FUU5</accession>
<sequence>MKIKITWKLFLTHVGIVIICMVVVSIFSLNFRAVLLTLFFASAVSFMAARMITKPLEDIKSLAKHIGNGDFTKRIKIRSNDEIDELAGTFNQMAEELKTKLQTITEDRNEMRAILSSMIEGVVAIDRDEKLILFNSACEKLFNLSKAQVIGKFFWEVIRHNELNNLLKEAVNKGKLQTKELTLFLSEEKMFRVHALPIKGEEGISGVVAVLHDITEIKRLERMRIEFVANVSHELRTPLTSIRGFIETLKDGAIDDPKNSRKFLNIIETHTERLNNLINDLLGLSKIESKEIKMEFQLANIRELIEDVISHFKGAIEQKGHRIEIDFLADFPQVEIDSEKIERAFNNLLDNAIKFTPKNGRICIRTVDKEKDIQIEISDTGIGIPQKHLPRLFERFYRVDKARSRELGGTGLGLSIVKHIIQAHGGTVGVESKIDKGSKFFFTLPKNQLFSTFL</sequence>
<dbReference type="PROSITE" id="PS50885">
    <property type="entry name" value="HAMP"/>
    <property type="match status" value="1"/>
</dbReference>